<gene>
    <name evidence="2" type="ORF">ABIE13_003768</name>
</gene>
<name>A0ABV2QDL8_9BURK</name>
<dbReference type="EMBL" id="JBEPSH010000007">
    <property type="protein sequence ID" value="MET4578652.1"/>
    <property type="molecule type" value="Genomic_DNA"/>
</dbReference>
<feature type="region of interest" description="Disordered" evidence="1">
    <location>
        <begin position="1"/>
        <end position="20"/>
    </location>
</feature>
<feature type="compositionally biased region" description="Low complexity" evidence="1">
    <location>
        <begin position="112"/>
        <end position="126"/>
    </location>
</feature>
<dbReference type="Proteomes" id="UP001549320">
    <property type="component" value="Unassembled WGS sequence"/>
</dbReference>
<feature type="compositionally biased region" description="Low complexity" evidence="1">
    <location>
        <begin position="249"/>
        <end position="279"/>
    </location>
</feature>
<comment type="caution">
    <text evidence="2">The sequence shown here is derived from an EMBL/GenBank/DDBJ whole genome shotgun (WGS) entry which is preliminary data.</text>
</comment>
<feature type="compositionally biased region" description="Basic and acidic residues" evidence="1">
    <location>
        <begin position="238"/>
        <end position="248"/>
    </location>
</feature>
<evidence type="ECO:0000313" key="2">
    <source>
        <dbReference type="EMBL" id="MET4578652.1"/>
    </source>
</evidence>
<feature type="region of interest" description="Disordered" evidence="1">
    <location>
        <begin position="106"/>
        <end position="293"/>
    </location>
</feature>
<feature type="compositionally biased region" description="Low complexity" evidence="1">
    <location>
        <begin position="146"/>
        <end position="155"/>
    </location>
</feature>
<proteinExistence type="predicted"/>
<dbReference type="RefSeq" id="WP_354446065.1">
    <property type="nucleotide sequence ID" value="NZ_JBEPSH010000007.1"/>
</dbReference>
<feature type="compositionally biased region" description="Pro residues" evidence="1">
    <location>
        <begin position="170"/>
        <end position="193"/>
    </location>
</feature>
<reference evidence="2 3" key="1">
    <citation type="submission" date="2024-06" db="EMBL/GenBank/DDBJ databases">
        <title>Sorghum-associated microbial communities from plants grown in Nebraska, USA.</title>
        <authorList>
            <person name="Schachtman D."/>
        </authorList>
    </citation>
    <scope>NUCLEOTIDE SEQUENCE [LARGE SCALE GENOMIC DNA]</scope>
    <source>
        <strain evidence="2 3">2709</strain>
    </source>
</reference>
<evidence type="ECO:0000313" key="3">
    <source>
        <dbReference type="Proteomes" id="UP001549320"/>
    </source>
</evidence>
<evidence type="ECO:0000256" key="1">
    <source>
        <dbReference type="SAM" id="MobiDB-lite"/>
    </source>
</evidence>
<keyword evidence="3" id="KW-1185">Reference proteome</keyword>
<protein>
    <submittedName>
        <fullName evidence="2">Uncharacterized protein</fullName>
    </submittedName>
</protein>
<accession>A0ABV2QDL8</accession>
<sequence>MSDTDPRSSKSIGDSPGLRDARLAKALEHAPDAHMHPDAAIRASILNAAGAAVKPVPSQKPKSGGWWSWWRGEGEQRSRMPWNAALASVLVAGFVTLMWQGEPVPEARLDSEPVPQAEAPAVASPEPEAKESVQNQPAPDKPAIGEAASAAPSPEAKIRAPATGPAMKKPAPPTPVLTPSPPSAAPAPAPAPAPDAAAPAKTLERSPAQSDDSAATAEGARSAQSMRNAQREASSVAAERRFESERARGTASAGASAGETPPAMAPAPAAAPRMAPRAPVASQTADVLASPKWPPDWTHLRRLPEGAALPRSQAARLAQLMSALPQGEAASAPITGEAMTASVQLLTNDRVLGVLELYSSHWRFKPAAPDLTEFSGALRPSILGRFLEELNGLSPVK</sequence>
<organism evidence="2 3">
    <name type="scientific">Ottowia thiooxydans</name>
    <dbReference type="NCBI Taxonomy" id="219182"/>
    <lineage>
        <taxon>Bacteria</taxon>
        <taxon>Pseudomonadati</taxon>
        <taxon>Pseudomonadota</taxon>
        <taxon>Betaproteobacteria</taxon>
        <taxon>Burkholderiales</taxon>
        <taxon>Comamonadaceae</taxon>
        <taxon>Ottowia</taxon>
    </lineage>
</organism>